<keyword evidence="1" id="KW-1133">Transmembrane helix</keyword>
<keyword evidence="1" id="KW-0812">Transmembrane</keyword>
<sequence>MQTTMELLQRALDKDSAGGWAKRLNLSRNALNSAKQRGNLSPSIAGALAEELGEDAQKWMVIAALEGERESACKSRMVRKFLIGTALAAGAIGTAAAQGGLYIMFNNCRS</sequence>
<feature type="transmembrane region" description="Helical" evidence="1">
    <location>
        <begin position="81"/>
        <end position="105"/>
    </location>
</feature>
<keyword evidence="3" id="KW-1185">Reference proteome</keyword>
<evidence type="ECO:0000256" key="1">
    <source>
        <dbReference type="SAM" id="Phobius"/>
    </source>
</evidence>
<dbReference type="Proteomes" id="UP001597463">
    <property type="component" value="Unassembled WGS sequence"/>
</dbReference>
<accession>A0ABW5UNI7</accession>
<comment type="caution">
    <text evidence="2">The sequence shown here is derived from an EMBL/GenBank/DDBJ whole genome shotgun (WGS) entry which is preliminary data.</text>
</comment>
<dbReference type="RefSeq" id="WP_217997579.1">
    <property type="nucleotide sequence ID" value="NZ_BCNT01000008.1"/>
</dbReference>
<protein>
    <submittedName>
        <fullName evidence="2">Uncharacterized protein</fullName>
    </submittedName>
</protein>
<gene>
    <name evidence="2" type="ORF">ACFSW6_13885</name>
</gene>
<proteinExistence type="predicted"/>
<evidence type="ECO:0000313" key="2">
    <source>
        <dbReference type="EMBL" id="MFD2755183.1"/>
    </source>
</evidence>
<name>A0ABW5UNI7_9BURK</name>
<keyword evidence="1" id="KW-0472">Membrane</keyword>
<dbReference type="EMBL" id="JBHUMV010000006">
    <property type="protein sequence ID" value="MFD2755183.1"/>
    <property type="molecule type" value="Genomic_DNA"/>
</dbReference>
<evidence type="ECO:0000313" key="3">
    <source>
        <dbReference type="Proteomes" id="UP001597463"/>
    </source>
</evidence>
<reference evidence="3" key="1">
    <citation type="journal article" date="2019" name="Int. J. Syst. Evol. Microbiol.">
        <title>The Global Catalogue of Microorganisms (GCM) 10K type strain sequencing project: providing services to taxonomists for standard genome sequencing and annotation.</title>
        <authorList>
            <consortium name="The Broad Institute Genomics Platform"/>
            <consortium name="The Broad Institute Genome Sequencing Center for Infectious Disease"/>
            <person name="Wu L."/>
            <person name="Ma J."/>
        </authorList>
    </citation>
    <scope>NUCLEOTIDE SEQUENCE [LARGE SCALE GENOMIC DNA]</scope>
    <source>
        <strain evidence="3">TISTR 1906</strain>
    </source>
</reference>
<organism evidence="2 3">
    <name type="scientific">Comamonas terrae</name>
    <dbReference type="NCBI Taxonomy" id="673548"/>
    <lineage>
        <taxon>Bacteria</taxon>
        <taxon>Pseudomonadati</taxon>
        <taxon>Pseudomonadota</taxon>
        <taxon>Betaproteobacteria</taxon>
        <taxon>Burkholderiales</taxon>
        <taxon>Comamonadaceae</taxon>
        <taxon>Comamonas</taxon>
    </lineage>
</organism>